<feature type="transmembrane region" description="Helical" evidence="3">
    <location>
        <begin position="295"/>
        <end position="315"/>
    </location>
</feature>
<keyword evidence="3" id="KW-1133">Transmembrane helix</keyword>
<organism evidence="5 6">
    <name type="scientific">Adhaeribacter aerolatus</name>
    <dbReference type="NCBI Taxonomy" id="670289"/>
    <lineage>
        <taxon>Bacteria</taxon>
        <taxon>Pseudomonadati</taxon>
        <taxon>Bacteroidota</taxon>
        <taxon>Cytophagia</taxon>
        <taxon>Cytophagales</taxon>
        <taxon>Hymenobacteraceae</taxon>
        <taxon>Adhaeribacter</taxon>
    </lineage>
</organism>
<reference evidence="5 6" key="1">
    <citation type="submission" date="2019-07" db="EMBL/GenBank/DDBJ databases">
        <title>Whole genome shotgun sequence of Adhaeribacter aerolatus NBRC 106133.</title>
        <authorList>
            <person name="Hosoyama A."/>
            <person name="Uohara A."/>
            <person name="Ohji S."/>
            <person name="Ichikawa N."/>
        </authorList>
    </citation>
    <scope>NUCLEOTIDE SEQUENCE [LARGE SCALE GENOMIC DNA]</scope>
    <source>
        <strain evidence="5 6">NBRC 106133</strain>
    </source>
</reference>
<dbReference type="InterPro" id="IPR052529">
    <property type="entry name" value="Bact_Transport_Assoc"/>
</dbReference>
<comment type="caution">
    <text evidence="5">The sequence shown here is derived from an EMBL/GenBank/DDBJ whole genome shotgun (WGS) entry which is preliminary data.</text>
</comment>
<dbReference type="OrthoDB" id="9807744at2"/>
<feature type="transmembrane region" description="Helical" evidence="3">
    <location>
        <begin position="346"/>
        <end position="363"/>
    </location>
</feature>
<name>A0A512AVM5_9BACT</name>
<keyword evidence="6" id="KW-1185">Reference proteome</keyword>
<dbReference type="Proteomes" id="UP000321532">
    <property type="component" value="Unassembled WGS sequence"/>
</dbReference>
<feature type="compositionally biased region" description="Polar residues" evidence="2">
    <location>
        <begin position="1"/>
        <end position="17"/>
    </location>
</feature>
<feature type="domain" description="DUF418" evidence="4">
    <location>
        <begin position="282"/>
        <end position="448"/>
    </location>
</feature>
<dbReference type="AlphaFoldDB" id="A0A512AVM5"/>
<evidence type="ECO:0000256" key="3">
    <source>
        <dbReference type="SAM" id="Phobius"/>
    </source>
</evidence>
<protein>
    <recommendedName>
        <fullName evidence="4">DUF418 domain-containing protein</fullName>
    </recommendedName>
</protein>
<feature type="transmembrane region" description="Helical" evidence="3">
    <location>
        <begin position="383"/>
        <end position="403"/>
    </location>
</feature>
<feature type="transmembrane region" description="Helical" evidence="3">
    <location>
        <begin position="262"/>
        <end position="283"/>
    </location>
</feature>
<evidence type="ECO:0000256" key="1">
    <source>
        <dbReference type="SAM" id="Coils"/>
    </source>
</evidence>
<dbReference type="PANTHER" id="PTHR30590:SF2">
    <property type="entry name" value="INNER MEMBRANE PROTEIN"/>
    <property type="match status" value="1"/>
</dbReference>
<evidence type="ECO:0000256" key="2">
    <source>
        <dbReference type="SAM" id="MobiDB-lite"/>
    </source>
</evidence>
<feature type="transmembrane region" description="Helical" evidence="3">
    <location>
        <begin position="73"/>
        <end position="101"/>
    </location>
</feature>
<evidence type="ECO:0000313" key="6">
    <source>
        <dbReference type="Proteomes" id="UP000321532"/>
    </source>
</evidence>
<keyword evidence="3" id="KW-0812">Transmembrane</keyword>
<evidence type="ECO:0000259" key="4">
    <source>
        <dbReference type="Pfam" id="PF04235"/>
    </source>
</evidence>
<feature type="transmembrane region" description="Helical" evidence="3">
    <location>
        <begin position="161"/>
        <end position="180"/>
    </location>
</feature>
<dbReference type="Pfam" id="PF04235">
    <property type="entry name" value="DUF418"/>
    <property type="match status" value="1"/>
</dbReference>
<proteinExistence type="predicted"/>
<sequence>MATSLHPTLQEEFSITPDTPHPTALHDRISSMDIIRGVAVLGILIMNIFAFGLPEVLDNNPALLSGNIKLNETFWFVVLAFFSGSMRGLFSMLFGASVILLTASRETQNSRLSVADIYYRRLLWLFAFGMADAYLLLWFGDILYAYAICGLFLFPFRNLKPGYLLLAGFLCFAVLGYKVYVRDTTFLKKKEVATAALNQQAQHKKLTEEQEAAIKEYRETQKKFEPANLKKEAEKDMAKVAGGYTSNFNRAAGFSEKSQTTFFYHFGFLDIIAMMFVGMAFFRLGILSGRLKNKYYLLMLVGGYSLGLVLGIYPVNIIQQNEYNPLLFVEKLLAVSPINPYQMRRLLIATGHIGLIMLIYKMRLLPWLMNALSAVGRMAFTNYVIQTVICSLVFYGFGFNLFGKLPLYELYYVVAAVWGFQLIVSPLWLRYFRFGPLEWLWRSLSYWQRQPMLKEPPQPEEKLIAVGA</sequence>
<feature type="region of interest" description="Disordered" evidence="2">
    <location>
        <begin position="1"/>
        <end position="20"/>
    </location>
</feature>
<feature type="transmembrane region" description="Helical" evidence="3">
    <location>
        <begin position="34"/>
        <end position="53"/>
    </location>
</feature>
<dbReference type="EMBL" id="BJYS01000008">
    <property type="protein sequence ID" value="GEO03762.1"/>
    <property type="molecule type" value="Genomic_DNA"/>
</dbReference>
<gene>
    <name evidence="5" type="ORF">AAE02nite_14260</name>
</gene>
<feature type="transmembrane region" description="Helical" evidence="3">
    <location>
        <begin position="410"/>
        <end position="429"/>
    </location>
</feature>
<dbReference type="RefSeq" id="WP_146896463.1">
    <property type="nucleotide sequence ID" value="NZ_BJYS01000008.1"/>
</dbReference>
<dbReference type="InterPro" id="IPR007349">
    <property type="entry name" value="DUF418"/>
</dbReference>
<keyword evidence="1" id="KW-0175">Coiled coil</keyword>
<evidence type="ECO:0000313" key="5">
    <source>
        <dbReference type="EMBL" id="GEO03762.1"/>
    </source>
</evidence>
<dbReference type="PANTHER" id="PTHR30590">
    <property type="entry name" value="INNER MEMBRANE PROTEIN"/>
    <property type="match status" value="1"/>
</dbReference>
<feature type="coiled-coil region" evidence="1">
    <location>
        <begin position="196"/>
        <end position="223"/>
    </location>
</feature>
<feature type="transmembrane region" description="Helical" evidence="3">
    <location>
        <begin position="122"/>
        <end position="155"/>
    </location>
</feature>
<keyword evidence="3" id="KW-0472">Membrane</keyword>
<accession>A0A512AVM5</accession>